<protein>
    <recommendedName>
        <fullName evidence="6 7">6-phosphogluconolactonase</fullName>
        <shortName evidence="7">6PGL</shortName>
        <ecNumber evidence="5 7">3.1.1.31</ecNumber>
    </recommendedName>
</protein>
<dbReference type="EC" id="3.1.1.31" evidence="5 7"/>
<dbReference type="EMBL" id="BDCO01000002">
    <property type="protein sequence ID" value="GAT33747.1"/>
    <property type="molecule type" value="Genomic_DNA"/>
</dbReference>
<comment type="caution">
    <text evidence="9">The sequence shown here is derived from an EMBL/GenBank/DDBJ whole genome shotgun (WGS) entry which is preliminary data.</text>
</comment>
<dbReference type="GO" id="GO:0006098">
    <property type="term" value="P:pentose-phosphate shunt"/>
    <property type="evidence" value="ECO:0007669"/>
    <property type="project" value="UniProtKB-UniPathway"/>
</dbReference>
<evidence type="ECO:0000256" key="6">
    <source>
        <dbReference type="ARBA" id="ARBA00020337"/>
    </source>
</evidence>
<dbReference type="AlphaFoldDB" id="A0A146GAC5"/>
<dbReference type="InterPro" id="IPR037171">
    <property type="entry name" value="NagB/RpiA_transferase-like"/>
</dbReference>
<evidence type="ECO:0000256" key="4">
    <source>
        <dbReference type="ARBA" id="ARBA00010662"/>
    </source>
</evidence>
<dbReference type="GO" id="GO:0005975">
    <property type="term" value="P:carbohydrate metabolic process"/>
    <property type="evidence" value="ECO:0007669"/>
    <property type="project" value="UniProtKB-UniRule"/>
</dbReference>
<evidence type="ECO:0000256" key="5">
    <source>
        <dbReference type="ARBA" id="ARBA00013198"/>
    </source>
</evidence>
<dbReference type="InterPro" id="IPR006148">
    <property type="entry name" value="Glc/Gal-6P_isomerase"/>
</dbReference>
<name>A0A146GAC5_TERSA</name>
<evidence type="ECO:0000256" key="2">
    <source>
        <dbReference type="ARBA" id="ARBA00002681"/>
    </source>
</evidence>
<reference evidence="10" key="1">
    <citation type="journal article" date="2017" name="Genome Announc.">
        <title>Draft Genome Sequence of Terrimicrobium sacchariphilum NM-5T, a Facultative Anaerobic Soil Bacterium of the Class Spartobacteria.</title>
        <authorList>
            <person name="Qiu Y.L."/>
            <person name="Tourlousse D.M."/>
            <person name="Matsuura N."/>
            <person name="Ohashi A."/>
            <person name="Sekiguchi Y."/>
        </authorList>
    </citation>
    <scope>NUCLEOTIDE SEQUENCE [LARGE SCALE GENOMIC DNA]</scope>
    <source>
        <strain evidence="10">NM-5</strain>
    </source>
</reference>
<dbReference type="RefSeq" id="WP_075079446.1">
    <property type="nucleotide sequence ID" value="NZ_BDCO01000002.1"/>
</dbReference>
<comment type="function">
    <text evidence="2 7">Hydrolysis of 6-phosphogluconolactone to 6-phosphogluconate.</text>
</comment>
<dbReference type="PANTHER" id="PTHR11054">
    <property type="entry name" value="6-PHOSPHOGLUCONOLACTONASE"/>
    <property type="match status" value="1"/>
</dbReference>
<evidence type="ECO:0000259" key="8">
    <source>
        <dbReference type="Pfam" id="PF01182"/>
    </source>
</evidence>
<dbReference type="InterPro" id="IPR039104">
    <property type="entry name" value="6PGL"/>
</dbReference>
<dbReference type="InParanoid" id="A0A146GAC5"/>
<dbReference type="NCBIfam" id="TIGR01198">
    <property type="entry name" value="pgl"/>
    <property type="match status" value="1"/>
</dbReference>
<accession>A0A146GAC5</accession>
<dbReference type="CDD" id="cd01400">
    <property type="entry name" value="6PGL"/>
    <property type="match status" value="1"/>
</dbReference>
<dbReference type="OrthoDB" id="9810967at2"/>
<evidence type="ECO:0000256" key="1">
    <source>
        <dbReference type="ARBA" id="ARBA00000832"/>
    </source>
</evidence>
<dbReference type="Gene3D" id="3.40.50.1360">
    <property type="match status" value="1"/>
</dbReference>
<gene>
    <name evidence="7" type="primary">pgl</name>
    <name evidence="9" type="ORF">TSACC_22165</name>
</gene>
<evidence type="ECO:0000313" key="9">
    <source>
        <dbReference type="EMBL" id="GAT33747.1"/>
    </source>
</evidence>
<organism evidence="9 10">
    <name type="scientific">Terrimicrobium sacchariphilum</name>
    <dbReference type="NCBI Taxonomy" id="690879"/>
    <lineage>
        <taxon>Bacteria</taxon>
        <taxon>Pseudomonadati</taxon>
        <taxon>Verrucomicrobiota</taxon>
        <taxon>Terrimicrobiia</taxon>
        <taxon>Terrimicrobiales</taxon>
        <taxon>Terrimicrobiaceae</taxon>
        <taxon>Terrimicrobium</taxon>
    </lineage>
</organism>
<keyword evidence="7" id="KW-0378">Hydrolase</keyword>
<dbReference type="PANTHER" id="PTHR11054:SF0">
    <property type="entry name" value="6-PHOSPHOGLUCONOLACTONASE"/>
    <property type="match status" value="1"/>
</dbReference>
<dbReference type="Pfam" id="PF01182">
    <property type="entry name" value="Glucosamine_iso"/>
    <property type="match status" value="1"/>
</dbReference>
<evidence type="ECO:0000256" key="7">
    <source>
        <dbReference type="RuleBase" id="RU365095"/>
    </source>
</evidence>
<dbReference type="GO" id="GO:0017057">
    <property type="term" value="F:6-phosphogluconolactonase activity"/>
    <property type="evidence" value="ECO:0007669"/>
    <property type="project" value="UniProtKB-UniRule"/>
</dbReference>
<feature type="domain" description="Glucosamine/galactosamine-6-phosphate isomerase" evidence="8">
    <location>
        <begin position="10"/>
        <end position="222"/>
    </location>
</feature>
<dbReference type="STRING" id="690879.TSACC_22165"/>
<sequence>MKPEIIHSTNFVADAVNLIRAEAAAAIAARGVFRIALSGGNTPRPVYEALLKEQTDWSKWVFTFGDERCVPPTDEQSNYRMARLALFDHIAIPAENILRIRAEAEPDVAASEYEATLRQHAAGEDYYRHDLLLLGMGDDGHTASLFPGTEALKITDRWVVANFVPKFDTHRITFTYPLLDASRHVCFLVNSKGKDAVLDEVFSGTSHYPSAAVNPTDGKLTWLLGA</sequence>
<comment type="catalytic activity">
    <reaction evidence="1 7">
        <text>6-phospho-D-glucono-1,5-lactone + H2O = 6-phospho-D-gluconate + H(+)</text>
        <dbReference type="Rhea" id="RHEA:12556"/>
        <dbReference type="ChEBI" id="CHEBI:15377"/>
        <dbReference type="ChEBI" id="CHEBI:15378"/>
        <dbReference type="ChEBI" id="CHEBI:57955"/>
        <dbReference type="ChEBI" id="CHEBI:58759"/>
        <dbReference type="EC" id="3.1.1.31"/>
    </reaction>
</comment>
<comment type="similarity">
    <text evidence="4 7">Belongs to the glucosamine/galactosamine-6-phosphate isomerase family. 6-phosphogluconolactonase subfamily.</text>
</comment>
<proteinExistence type="inferred from homology"/>
<evidence type="ECO:0000256" key="3">
    <source>
        <dbReference type="ARBA" id="ARBA00004961"/>
    </source>
</evidence>
<evidence type="ECO:0000313" key="10">
    <source>
        <dbReference type="Proteomes" id="UP000076023"/>
    </source>
</evidence>
<keyword evidence="10" id="KW-1185">Reference proteome</keyword>
<dbReference type="UniPathway" id="UPA00115">
    <property type="reaction ID" value="UER00409"/>
</dbReference>
<dbReference type="InterPro" id="IPR005900">
    <property type="entry name" value="6-phosphogluconolactonase_DevB"/>
</dbReference>
<dbReference type="Proteomes" id="UP000076023">
    <property type="component" value="Unassembled WGS sequence"/>
</dbReference>
<comment type="pathway">
    <text evidence="3 7">Carbohydrate degradation; pentose phosphate pathway; D-ribulose 5-phosphate from D-glucose 6-phosphate (oxidative stage): step 2/3.</text>
</comment>
<dbReference type="SUPFAM" id="SSF100950">
    <property type="entry name" value="NagB/RpiA/CoA transferase-like"/>
    <property type="match status" value="1"/>
</dbReference>